<dbReference type="EMBL" id="CP095072">
    <property type="protein sequence ID" value="UOQ47805.1"/>
    <property type="molecule type" value="Genomic_DNA"/>
</dbReference>
<organism evidence="1 2">
    <name type="scientific">Gracilibacillus caseinilyticus</name>
    <dbReference type="NCBI Taxonomy" id="2932256"/>
    <lineage>
        <taxon>Bacteria</taxon>
        <taxon>Bacillati</taxon>
        <taxon>Bacillota</taxon>
        <taxon>Bacilli</taxon>
        <taxon>Bacillales</taxon>
        <taxon>Bacillaceae</taxon>
        <taxon>Gracilibacillus</taxon>
    </lineage>
</organism>
<proteinExistence type="predicted"/>
<reference evidence="1 2" key="1">
    <citation type="submission" date="2022-04" db="EMBL/GenBank/DDBJ databases">
        <title>Gracilibacillus sp. isolated from saltern.</title>
        <authorList>
            <person name="Won M."/>
            <person name="Lee C.-M."/>
            <person name="Woen H.-Y."/>
            <person name="Kwon S.-W."/>
        </authorList>
    </citation>
    <scope>NUCLEOTIDE SEQUENCE [LARGE SCALE GENOMIC DNA]</scope>
    <source>
        <strain evidence="1 2">SSWR10-1</strain>
    </source>
</reference>
<dbReference type="PANTHER" id="PTHR10443:SF12">
    <property type="entry name" value="DIPEPTIDASE"/>
    <property type="match status" value="1"/>
</dbReference>
<evidence type="ECO:0000313" key="1">
    <source>
        <dbReference type="EMBL" id="UOQ47805.1"/>
    </source>
</evidence>
<keyword evidence="1" id="KW-0378">Hydrolase</keyword>
<accession>A0ABY4EU00</accession>
<gene>
    <name evidence="1" type="ORF">MUN88_17385</name>
</gene>
<keyword evidence="1" id="KW-0645">Protease</keyword>
<evidence type="ECO:0000313" key="2">
    <source>
        <dbReference type="Proteomes" id="UP000831782"/>
    </source>
</evidence>
<dbReference type="InterPro" id="IPR032466">
    <property type="entry name" value="Metal_Hydrolase"/>
</dbReference>
<dbReference type="PANTHER" id="PTHR10443">
    <property type="entry name" value="MICROSOMAL DIPEPTIDASE"/>
    <property type="match status" value="1"/>
</dbReference>
<keyword evidence="1" id="KW-0224">Dipeptidase</keyword>
<sequence>MKMWLYDTDFLDQRLHVNYPRWMNSPAQVQCFAIYIPEHVPTEAKFTVALHMIDIFYERIIKPYRNIRIVQSVRDMESLELQEKGALLTLEGLDCIGYELFKLRTLIQLGVKMIGMSWNNPNLAVDGIGEQRGCGLTDLGRKVIELANQTKTWIDLAHISEQGFDEAVELADHIIVSHANSRVVMPHPRNLTDRQIQAIVAKDGLVGLTFVRDFVADKSVVTINDLFEHIHYFLQLGCENHLVFGSDFDGTDHLIDRVQSIEDYHFLQGKMRQTFPKGVNKKILFQNFLAHFPN</sequence>
<dbReference type="PROSITE" id="PS51365">
    <property type="entry name" value="RENAL_DIPEPTIDASE_2"/>
    <property type="match status" value="1"/>
</dbReference>
<dbReference type="Proteomes" id="UP000831782">
    <property type="component" value="Chromosome"/>
</dbReference>
<dbReference type="InterPro" id="IPR008257">
    <property type="entry name" value="Pept_M19"/>
</dbReference>
<protein>
    <submittedName>
        <fullName evidence="1">Membrane dipeptidase</fullName>
        <ecNumber evidence="1">3.4.13.-</ecNumber>
    </submittedName>
</protein>
<keyword evidence="2" id="KW-1185">Reference proteome</keyword>
<name>A0ABY4EU00_9BACI</name>
<dbReference type="Gene3D" id="3.20.20.140">
    <property type="entry name" value="Metal-dependent hydrolases"/>
    <property type="match status" value="1"/>
</dbReference>
<dbReference type="EC" id="3.4.13.-" evidence="1"/>
<dbReference type="SUPFAM" id="SSF51556">
    <property type="entry name" value="Metallo-dependent hydrolases"/>
    <property type="match status" value="1"/>
</dbReference>
<dbReference type="Pfam" id="PF01244">
    <property type="entry name" value="Peptidase_M19"/>
    <property type="match status" value="1"/>
</dbReference>
<dbReference type="RefSeq" id="WP_244717331.1">
    <property type="nucleotide sequence ID" value="NZ_CP095072.1"/>
</dbReference>
<dbReference type="GO" id="GO:0016805">
    <property type="term" value="F:dipeptidase activity"/>
    <property type="evidence" value="ECO:0007669"/>
    <property type="project" value="UniProtKB-KW"/>
</dbReference>